<name>A7HXC7_PARL1</name>
<dbReference type="eggNOG" id="COG1028">
    <property type="taxonomic scope" value="Bacteria"/>
</dbReference>
<accession>A7HXC7</accession>
<dbReference type="SUPFAM" id="SSF51735">
    <property type="entry name" value="NAD(P)-binding Rossmann-fold domains"/>
    <property type="match status" value="1"/>
</dbReference>
<evidence type="ECO:0000313" key="3">
    <source>
        <dbReference type="EMBL" id="ABS64560.1"/>
    </source>
</evidence>
<dbReference type="PRINTS" id="PR00080">
    <property type="entry name" value="SDRFAMILY"/>
</dbReference>
<dbReference type="HOGENOM" id="CLU_010194_1_2_5"/>
<dbReference type="Proteomes" id="UP000006377">
    <property type="component" value="Chromosome"/>
</dbReference>
<evidence type="ECO:0000256" key="1">
    <source>
        <dbReference type="ARBA" id="ARBA00006484"/>
    </source>
</evidence>
<dbReference type="InterPro" id="IPR002347">
    <property type="entry name" value="SDR_fam"/>
</dbReference>
<reference evidence="3 4" key="1">
    <citation type="journal article" date="2011" name="Stand. Genomic Sci.">
        <title>Complete genome sequence of Parvibaculum lavamentivorans type strain (DS-1(T)).</title>
        <authorList>
            <person name="Schleheck D."/>
            <person name="Weiss M."/>
            <person name="Pitluck S."/>
            <person name="Bruce D."/>
            <person name="Land M.L."/>
            <person name="Han S."/>
            <person name="Saunders E."/>
            <person name="Tapia R."/>
            <person name="Detter C."/>
            <person name="Brettin T."/>
            <person name="Han J."/>
            <person name="Woyke T."/>
            <person name="Goodwin L."/>
            <person name="Pennacchio L."/>
            <person name="Nolan M."/>
            <person name="Cook A.M."/>
            <person name="Kjelleberg S."/>
            <person name="Thomas T."/>
        </authorList>
    </citation>
    <scope>NUCLEOTIDE SEQUENCE [LARGE SCALE GENOMIC DNA]</scope>
    <source>
        <strain evidence="4">DS-1 / DSM 13023 / NCIMB 13966</strain>
    </source>
</reference>
<dbReference type="InterPro" id="IPR036291">
    <property type="entry name" value="NAD(P)-bd_dom_sf"/>
</dbReference>
<dbReference type="EMBL" id="CP000774">
    <property type="protein sequence ID" value="ABS64560.1"/>
    <property type="molecule type" value="Genomic_DNA"/>
</dbReference>
<dbReference type="PANTHER" id="PTHR43639">
    <property type="entry name" value="OXIDOREDUCTASE, SHORT-CHAIN DEHYDROGENASE/REDUCTASE FAMILY (AFU_ORTHOLOGUE AFUA_5G02870)"/>
    <property type="match status" value="1"/>
</dbReference>
<dbReference type="PANTHER" id="PTHR43639:SF1">
    <property type="entry name" value="SHORT-CHAIN DEHYDROGENASE_REDUCTASE FAMILY PROTEIN"/>
    <property type="match status" value="1"/>
</dbReference>
<sequence>MARSILITDIAHFVGGPSARALLAEGARIYGVDASFADAAARAAFETKIPGVKALSAQDPREAVAAVLEAEGRLDVLINNDAWPAMRGPVDEATDKDLHETFEALVFKSFAMTRAAVPQMKKQRAGKILFLSSAAPLNGIPNYSIYAAARGAANSLALTLAKELAPSNIQVNALAFNFIESPDYFPASLLENPKSRDKILSNIPLGRLGKPEEAAAIVAFLAGPTSDFITGQLIPVAGGWATAR</sequence>
<evidence type="ECO:0000313" key="4">
    <source>
        <dbReference type="Proteomes" id="UP000006377"/>
    </source>
</evidence>
<dbReference type="STRING" id="402881.Plav_2953"/>
<keyword evidence="4" id="KW-1185">Reference proteome</keyword>
<dbReference type="Pfam" id="PF13561">
    <property type="entry name" value="adh_short_C2"/>
    <property type="match status" value="1"/>
</dbReference>
<dbReference type="KEGG" id="pla:Plav_2953"/>
<gene>
    <name evidence="3" type="ordered locus">Plav_2953</name>
</gene>
<evidence type="ECO:0000256" key="2">
    <source>
        <dbReference type="ARBA" id="ARBA00023002"/>
    </source>
</evidence>
<keyword evidence="2" id="KW-0560">Oxidoreductase</keyword>
<protein>
    <submittedName>
        <fullName evidence="3">Short-chain dehydrogenase/reductase SDR</fullName>
    </submittedName>
</protein>
<dbReference type="PRINTS" id="PR00081">
    <property type="entry name" value="GDHRDH"/>
</dbReference>
<dbReference type="AlphaFoldDB" id="A7HXC7"/>
<dbReference type="GO" id="GO:0016491">
    <property type="term" value="F:oxidoreductase activity"/>
    <property type="evidence" value="ECO:0007669"/>
    <property type="project" value="UniProtKB-KW"/>
</dbReference>
<dbReference type="Gene3D" id="3.40.50.720">
    <property type="entry name" value="NAD(P)-binding Rossmann-like Domain"/>
    <property type="match status" value="1"/>
</dbReference>
<dbReference type="OrthoDB" id="8665216at2"/>
<dbReference type="RefSeq" id="WP_012111877.1">
    <property type="nucleotide sequence ID" value="NC_009719.1"/>
</dbReference>
<comment type="similarity">
    <text evidence="1">Belongs to the short-chain dehydrogenases/reductases (SDR) family.</text>
</comment>
<proteinExistence type="inferred from homology"/>
<organism evidence="3 4">
    <name type="scientific">Parvibaculum lavamentivorans (strain DS-1 / DSM 13023 / NCIMB 13966)</name>
    <dbReference type="NCBI Taxonomy" id="402881"/>
    <lineage>
        <taxon>Bacteria</taxon>
        <taxon>Pseudomonadati</taxon>
        <taxon>Pseudomonadota</taxon>
        <taxon>Alphaproteobacteria</taxon>
        <taxon>Hyphomicrobiales</taxon>
        <taxon>Parvibaculaceae</taxon>
        <taxon>Parvibaculum</taxon>
    </lineage>
</organism>